<dbReference type="OrthoDB" id="9774199at2"/>
<gene>
    <name evidence="2" type="ORF">NCAST_08_00710</name>
</gene>
<dbReference type="GO" id="GO:0044877">
    <property type="term" value="F:protein-containing complex binding"/>
    <property type="evidence" value="ECO:0007669"/>
    <property type="project" value="TreeGrafter"/>
</dbReference>
<protein>
    <recommendedName>
        <fullName evidence="1">NAD(P)-binding domain-containing protein</fullName>
    </recommendedName>
</protein>
<reference evidence="2 3" key="1">
    <citation type="journal article" date="2014" name="BMC Genomics">
        <title>Genome based analysis of type-I polyketide synthase and nonribosomal peptide synthetase gene clusters in seven strains of five representative Nocardia species.</title>
        <authorList>
            <person name="Komaki H."/>
            <person name="Ichikawa N."/>
            <person name="Hosoyama A."/>
            <person name="Takahashi-Nakaguchi A."/>
            <person name="Matsuzawa T."/>
            <person name="Suzuki K."/>
            <person name="Fujita N."/>
            <person name="Gonoi T."/>
        </authorList>
    </citation>
    <scope>NUCLEOTIDE SEQUENCE [LARGE SCALE GENOMIC DNA]</scope>
    <source>
        <strain evidence="2 3">NBRC 15531</strain>
    </source>
</reference>
<evidence type="ECO:0000313" key="3">
    <source>
        <dbReference type="Proteomes" id="UP000017048"/>
    </source>
</evidence>
<dbReference type="RefSeq" id="WP_022565670.1">
    <property type="nucleotide sequence ID" value="NZ_BAFO02000008.1"/>
</dbReference>
<dbReference type="SUPFAM" id="SSF51735">
    <property type="entry name" value="NAD(P)-binding Rossmann-fold domains"/>
    <property type="match status" value="1"/>
</dbReference>
<dbReference type="Pfam" id="PF13460">
    <property type="entry name" value="NAD_binding_10"/>
    <property type="match status" value="1"/>
</dbReference>
<dbReference type="STRING" id="1824.SAMN05444423_105301"/>
<dbReference type="InterPro" id="IPR036291">
    <property type="entry name" value="NAD(P)-bd_dom_sf"/>
</dbReference>
<evidence type="ECO:0000313" key="2">
    <source>
        <dbReference type="EMBL" id="GAD82199.1"/>
    </source>
</evidence>
<dbReference type="eggNOG" id="COG0702">
    <property type="taxonomic scope" value="Bacteria"/>
</dbReference>
<evidence type="ECO:0000259" key="1">
    <source>
        <dbReference type="Pfam" id="PF13460"/>
    </source>
</evidence>
<accession>U5EAM8</accession>
<organism evidence="2 3">
    <name type="scientific">Nocardia asteroides NBRC 15531</name>
    <dbReference type="NCBI Taxonomy" id="1110697"/>
    <lineage>
        <taxon>Bacteria</taxon>
        <taxon>Bacillati</taxon>
        <taxon>Actinomycetota</taxon>
        <taxon>Actinomycetes</taxon>
        <taxon>Mycobacteriales</taxon>
        <taxon>Nocardiaceae</taxon>
        <taxon>Nocardia</taxon>
    </lineage>
</organism>
<dbReference type="AlphaFoldDB" id="U5EAM8"/>
<dbReference type="Gene3D" id="3.40.50.720">
    <property type="entry name" value="NAD(P)-binding Rossmann-like Domain"/>
    <property type="match status" value="1"/>
</dbReference>
<dbReference type="PANTHER" id="PTHR12126:SF11">
    <property type="entry name" value="NADH DEHYDROGENASE [UBIQUINONE] 1 ALPHA SUBCOMPLEX SUBUNIT 9, MITOCHONDRIAL"/>
    <property type="match status" value="1"/>
</dbReference>
<proteinExistence type="predicted"/>
<dbReference type="PANTHER" id="PTHR12126">
    <property type="entry name" value="NADH-UBIQUINONE OXIDOREDUCTASE 39 KDA SUBUNIT-RELATED"/>
    <property type="match status" value="1"/>
</dbReference>
<name>U5EAM8_NOCAS</name>
<sequence>MDVLVAGSTGFIGRRLCPQLAESGHSVRAMTRHPDTYRGAGTPVGADVADRASLEAALSGCDSAYYLVHSLAEADFERRDAAAARNFAQAAAGAGVRRIIYLGGLGDDSDHLSAHLRSRRQVETLLGEAGVPVTTLRAGIIVGHGGISWEITRQLVEHLPAMITPRWVRTRTQPIAVDDVIRYLAGVLDDPRATGRTYEIGGPDVLAYLDMLRRVARIQGRPTPIVPVPLLSPRLSSRWLALVTDVDVQTGRSLVDSMVNEVVVHDTAIRELLPFETIGYDEAVLRALGERVGLRYDA</sequence>
<dbReference type="Proteomes" id="UP000017048">
    <property type="component" value="Unassembled WGS sequence"/>
</dbReference>
<keyword evidence="3" id="KW-1185">Reference proteome</keyword>
<dbReference type="EMBL" id="BAFO02000008">
    <property type="protein sequence ID" value="GAD82199.1"/>
    <property type="molecule type" value="Genomic_DNA"/>
</dbReference>
<dbReference type="InterPro" id="IPR016040">
    <property type="entry name" value="NAD(P)-bd_dom"/>
</dbReference>
<dbReference type="InterPro" id="IPR051207">
    <property type="entry name" value="ComplexI_NDUFA9_subunit"/>
</dbReference>
<feature type="domain" description="NAD(P)-binding" evidence="1">
    <location>
        <begin position="7"/>
        <end position="152"/>
    </location>
</feature>
<dbReference type="GeneID" id="91516908"/>
<comment type="caution">
    <text evidence="2">The sequence shown here is derived from an EMBL/GenBank/DDBJ whole genome shotgun (WGS) entry which is preliminary data.</text>
</comment>